<reference evidence="2 3" key="1">
    <citation type="submission" date="2024-01" db="EMBL/GenBank/DDBJ databases">
        <title>The complete chloroplast genome sequence of Lithospermum erythrorhizon: insights into the phylogenetic relationship among Boraginaceae species and the maternal lineages of purple gromwells.</title>
        <authorList>
            <person name="Okada T."/>
            <person name="Watanabe K."/>
        </authorList>
    </citation>
    <scope>NUCLEOTIDE SEQUENCE [LARGE SCALE GENOMIC DNA]</scope>
</reference>
<dbReference type="PANTHER" id="PTHR35317">
    <property type="entry name" value="OS04G0629600 PROTEIN"/>
    <property type="match status" value="1"/>
</dbReference>
<sequence length="349" mass="40169">MSEDKGSSKIPHFDGKHYAHWSEVMENFLRAKGYWEWKYGGNEKVKKSLCNMLRREFEMLEMTNKETISEYFAKVTHVANKLRSNGEAMTDTKIIQKILRTLTDKYTYIVVSIEESNDIETMTIDELQGSLTMHEKKFKRFVKENDEQVLKVEGSFRNLNVRGRGNGNFRGNTSYRGRGRGATGKSSRKATIECFKCHNLGLYQYECPKWSKEVNYANVEDEDDMLLMAEVDDYPAQEKRNMWFMDFGCSNHMCNSESLFASLNKDFSHSVKLGNDSKLEVKGKGIVKIVVNGITYAVGEVYFVPDLKNNLLSVGQLQEKGLSVVFKNDKCCLYHPKRGLIMQSTMRSN</sequence>
<dbReference type="GO" id="GO:0008270">
    <property type="term" value="F:zinc ion binding"/>
    <property type="evidence" value="ECO:0007669"/>
    <property type="project" value="InterPro"/>
</dbReference>
<evidence type="ECO:0000259" key="1">
    <source>
        <dbReference type="Pfam" id="PF22936"/>
    </source>
</evidence>
<evidence type="ECO:0000313" key="3">
    <source>
        <dbReference type="Proteomes" id="UP001454036"/>
    </source>
</evidence>
<dbReference type="Pfam" id="PF14223">
    <property type="entry name" value="Retrotran_gag_2"/>
    <property type="match status" value="1"/>
</dbReference>
<gene>
    <name evidence="2" type="ORF">LIER_33277</name>
</gene>
<dbReference type="PANTHER" id="PTHR35317:SF27">
    <property type="entry name" value="RETROVIRUS-RELATED POL POLYPROTEIN FROM TRANSPOSON TNT 1-94"/>
    <property type="match status" value="1"/>
</dbReference>
<comment type="caution">
    <text evidence="2">The sequence shown here is derived from an EMBL/GenBank/DDBJ whole genome shotgun (WGS) entry which is preliminary data.</text>
</comment>
<dbReference type="InterPro" id="IPR054722">
    <property type="entry name" value="PolX-like_BBD"/>
</dbReference>
<name>A0AAV3RWB6_LITER</name>
<protein>
    <recommendedName>
        <fullName evidence="1">Retrovirus-related Pol polyprotein from transposon TNT 1-94-like beta-barrel domain-containing protein</fullName>
    </recommendedName>
</protein>
<dbReference type="GO" id="GO:0003676">
    <property type="term" value="F:nucleic acid binding"/>
    <property type="evidence" value="ECO:0007669"/>
    <property type="project" value="InterPro"/>
</dbReference>
<dbReference type="AlphaFoldDB" id="A0AAV3RWB6"/>
<proteinExistence type="predicted"/>
<organism evidence="2 3">
    <name type="scientific">Lithospermum erythrorhizon</name>
    <name type="common">Purple gromwell</name>
    <name type="synonym">Lithospermum officinale var. erythrorhizon</name>
    <dbReference type="NCBI Taxonomy" id="34254"/>
    <lineage>
        <taxon>Eukaryota</taxon>
        <taxon>Viridiplantae</taxon>
        <taxon>Streptophyta</taxon>
        <taxon>Embryophyta</taxon>
        <taxon>Tracheophyta</taxon>
        <taxon>Spermatophyta</taxon>
        <taxon>Magnoliopsida</taxon>
        <taxon>eudicotyledons</taxon>
        <taxon>Gunneridae</taxon>
        <taxon>Pentapetalae</taxon>
        <taxon>asterids</taxon>
        <taxon>lamiids</taxon>
        <taxon>Boraginales</taxon>
        <taxon>Boraginaceae</taxon>
        <taxon>Boraginoideae</taxon>
        <taxon>Lithospermeae</taxon>
        <taxon>Lithospermum</taxon>
    </lineage>
</organism>
<dbReference type="SUPFAM" id="SSF57756">
    <property type="entry name" value="Retrovirus zinc finger-like domains"/>
    <property type="match status" value="1"/>
</dbReference>
<dbReference type="InterPro" id="IPR036875">
    <property type="entry name" value="Znf_CCHC_sf"/>
</dbReference>
<feature type="domain" description="Retrovirus-related Pol polyprotein from transposon TNT 1-94-like beta-barrel" evidence="1">
    <location>
        <begin position="243"/>
        <end position="321"/>
    </location>
</feature>
<dbReference type="Proteomes" id="UP001454036">
    <property type="component" value="Unassembled WGS sequence"/>
</dbReference>
<accession>A0AAV3RWB6</accession>
<dbReference type="Pfam" id="PF22936">
    <property type="entry name" value="Pol_BBD"/>
    <property type="match status" value="1"/>
</dbReference>
<dbReference type="EMBL" id="BAABME010013280">
    <property type="protein sequence ID" value="GAA0185988.1"/>
    <property type="molecule type" value="Genomic_DNA"/>
</dbReference>
<evidence type="ECO:0000313" key="2">
    <source>
        <dbReference type="EMBL" id="GAA0185988.1"/>
    </source>
</evidence>
<keyword evidence="3" id="KW-1185">Reference proteome</keyword>